<sequence>MVPRTSRAVALIPSDHAEIWEKTFTSGRSPLSKADPLSYNSTERILHRAIRKEMLRSWDVNEFRIGAKQLARILGPRWEHRMAAIQGIGLRRVGALVEAGGLRMSVNYFRQELLLRVY</sequence>
<dbReference type="EMBL" id="LR796934">
    <property type="protein sequence ID" value="CAB4176516.1"/>
    <property type="molecule type" value="Genomic_DNA"/>
</dbReference>
<organism evidence="1">
    <name type="scientific">uncultured Caudovirales phage</name>
    <dbReference type="NCBI Taxonomy" id="2100421"/>
    <lineage>
        <taxon>Viruses</taxon>
        <taxon>Duplodnaviria</taxon>
        <taxon>Heunggongvirae</taxon>
        <taxon>Uroviricota</taxon>
        <taxon>Caudoviricetes</taxon>
        <taxon>Peduoviridae</taxon>
        <taxon>Maltschvirus</taxon>
        <taxon>Maltschvirus maltsch</taxon>
    </lineage>
</organism>
<evidence type="ECO:0000313" key="1">
    <source>
        <dbReference type="EMBL" id="CAB4176516.1"/>
    </source>
</evidence>
<gene>
    <name evidence="1" type="ORF">UFOVP995_34</name>
</gene>
<reference evidence="1" key="1">
    <citation type="submission" date="2020-05" db="EMBL/GenBank/DDBJ databases">
        <authorList>
            <person name="Chiriac C."/>
            <person name="Salcher M."/>
            <person name="Ghai R."/>
            <person name="Kavagutti S V."/>
        </authorList>
    </citation>
    <scope>NUCLEOTIDE SEQUENCE</scope>
</reference>
<proteinExistence type="predicted"/>
<name>A0A6J5Q2K3_9CAUD</name>
<accession>A0A6J5Q2K3</accession>
<protein>
    <submittedName>
        <fullName evidence="1">Uncharacterized protein</fullName>
    </submittedName>
</protein>